<evidence type="ECO:0000313" key="2">
    <source>
        <dbReference type="EMBL" id="GIY03107.1"/>
    </source>
</evidence>
<organism evidence="2 3">
    <name type="scientific">Caerostris darwini</name>
    <dbReference type="NCBI Taxonomy" id="1538125"/>
    <lineage>
        <taxon>Eukaryota</taxon>
        <taxon>Metazoa</taxon>
        <taxon>Ecdysozoa</taxon>
        <taxon>Arthropoda</taxon>
        <taxon>Chelicerata</taxon>
        <taxon>Arachnida</taxon>
        <taxon>Araneae</taxon>
        <taxon>Araneomorphae</taxon>
        <taxon>Entelegynae</taxon>
        <taxon>Araneoidea</taxon>
        <taxon>Araneidae</taxon>
        <taxon>Caerostris</taxon>
    </lineage>
</organism>
<dbReference type="EMBL" id="BPLQ01003773">
    <property type="protein sequence ID" value="GIY03107.1"/>
    <property type="molecule type" value="Genomic_DNA"/>
</dbReference>
<dbReference type="AlphaFoldDB" id="A0AAV4Q4J3"/>
<name>A0AAV4Q4J3_9ARAC</name>
<proteinExistence type="predicted"/>
<comment type="caution">
    <text evidence="2">The sequence shown here is derived from an EMBL/GenBank/DDBJ whole genome shotgun (WGS) entry which is preliminary data.</text>
</comment>
<accession>A0AAV4Q4J3</accession>
<reference evidence="2 3" key="1">
    <citation type="submission" date="2021-06" db="EMBL/GenBank/DDBJ databases">
        <title>Caerostris darwini draft genome.</title>
        <authorList>
            <person name="Kono N."/>
            <person name="Arakawa K."/>
        </authorList>
    </citation>
    <scope>NUCLEOTIDE SEQUENCE [LARGE SCALE GENOMIC DNA]</scope>
</reference>
<sequence>MKFIPIQLSSKLGDKLSTQSPNQRYSFNKRKKEPPPPPLRTLFAKRSEWELQTFIKCPDFPALEVMFAHNSERAYLAASDSVLRTFSQINGI</sequence>
<protein>
    <submittedName>
        <fullName evidence="2">Uncharacterized protein</fullName>
    </submittedName>
</protein>
<dbReference type="Proteomes" id="UP001054837">
    <property type="component" value="Unassembled WGS sequence"/>
</dbReference>
<feature type="region of interest" description="Disordered" evidence="1">
    <location>
        <begin position="1"/>
        <end position="38"/>
    </location>
</feature>
<gene>
    <name evidence="2" type="ORF">CDAR_88421</name>
</gene>
<evidence type="ECO:0000256" key="1">
    <source>
        <dbReference type="SAM" id="MobiDB-lite"/>
    </source>
</evidence>
<keyword evidence="3" id="KW-1185">Reference proteome</keyword>
<feature type="compositionally biased region" description="Polar residues" evidence="1">
    <location>
        <begin position="16"/>
        <end position="26"/>
    </location>
</feature>
<evidence type="ECO:0000313" key="3">
    <source>
        <dbReference type="Proteomes" id="UP001054837"/>
    </source>
</evidence>